<feature type="transmembrane region" description="Helical" evidence="1">
    <location>
        <begin position="141"/>
        <end position="161"/>
    </location>
</feature>
<comment type="caution">
    <text evidence="2">The sequence shown here is derived from an EMBL/GenBank/DDBJ whole genome shotgun (WGS) entry which is preliminary data.</text>
</comment>
<gene>
    <name evidence="2" type="ORF">ENP34_13195</name>
</gene>
<keyword evidence="1" id="KW-1133">Transmembrane helix</keyword>
<proteinExistence type="predicted"/>
<sequence>MQVWLGFSQVVLWGLAATLILTLILRGSQAAGLTRMDLPLILGLILTPDRERAKTLGVLVHIINGWLIAFLYAAYFRLLGQPSWESGALLGLLHGLVVLMVVLPVLPGIHPRMASDATGPEPTRNLQPPGFLGLNYGRQTAIVTLLAHVIYGLLLGLTLGWQP</sequence>
<accession>A0A831TC77</accession>
<feature type="transmembrane region" description="Helical" evidence="1">
    <location>
        <begin position="87"/>
        <end position="106"/>
    </location>
</feature>
<dbReference type="EMBL" id="DSIY01000306">
    <property type="protein sequence ID" value="HEG92370.1"/>
    <property type="molecule type" value="Genomic_DNA"/>
</dbReference>
<evidence type="ECO:0000313" key="2">
    <source>
        <dbReference type="EMBL" id="HEG92370.1"/>
    </source>
</evidence>
<feature type="transmembrane region" description="Helical" evidence="1">
    <location>
        <begin position="54"/>
        <end position="75"/>
    </location>
</feature>
<evidence type="ECO:0008006" key="3">
    <source>
        <dbReference type="Google" id="ProtNLM"/>
    </source>
</evidence>
<reference evidence="2" key="1">
    <citation type="journal article" date="2020" name="mSystems">
        <title>Genome- and Community-Level Interaction Insights into Carbon Utilization and Element Cycling Functions of Hydrothermarchaeota in Hydrothermal Sediment.</title>
        <authorList>
            <person name="Zhou Z."/>
            <person name="Liu Y."/>
            <person name="Xu W."/>
            <person name="Pan J."/>
            <person name="Luo Z.H."/>
            <person name="Li M."/>
        </authorList>
    </citation>
    <scope>NUCLEOTIDE SEQUENCE [LARGE SCALE GENOMIC DNA]</scope>
    <source>
        <strain evidence="2">SpSt-210</strain>
    </source>
</reference>
<evidence type="ECO:0000256" key="1">
    <source>
        <dbReference type="SAM" id="Phobius"/>
    </source>
</evidence>
<organism evidence="2">
    <name type="scientific">Thermorudis peleae</name>
    <dbReference type="NCBI Taxonomy" id="1382356"/>
    <lineage>
        <taxon>Bacteria</taxon>
        <taxon>Pseudomonadati</taxon>
        <taxon>Thermomicrobiota</taxon>
        <taxon>Thermomicrobia</taxon>
        <taxon>Thermomicrobia incertae sedis</taxon>
        <taxon>Thermorudis</taxon>
    </lineage>
</organism>
<protein>
    <recommendedName>
        <fullName evidence="3">DUF2938 family protein</fullName>
    </recommendedName>
</protein>
<name>A0A831TC77_9BACT</name>
<keyword evidence="1" id="KW-0812">Transmembrane</keyword>
<keyword evidence="1" id="KW-0472">Membrane</keyword>
<dbReference type="AlphaFoldDB" id="A0A831TC77"/>